<accession>A0A251X9S3</accession>
<dbReference type="InterPro" id="IPR051257">
    <property type="entry name" value="Diverse_CBS-Domain"/>
</dbReference>
<dbReference type="CDD" id="cd00038">
    <property type="entry name" value="CAP_ED"/>
    <property type="match status" value="1"/>
</dbReference>
<proteinExistence type="predicted"/>
<feature type="domain" description="CBS" evidence="4">
    <location>
        <begin position="147"/>
        <end position="204"/>
    </location>
</feature>
<dbReference type="CDD" id="cd02205">
    <property type="entry name" value="CBS_pair_SF"/>
    <property type="match status" value="1"/>
</dbReference>
<dbReference type="InterPro" id="IPR000644">
    <property type="entry name" value="CBS_dom"/>
</dbReference>
<dbReference type="PROSITE" id="PS51371">
    <property type="entry name" value="CBS"/>
    <property type="match status" value="2"/>
</dbReference>
<dbReference type="SUPFAM" id="SSF51206">
    <property type="entry name" value="cAMP-binding domain-like"/>
    <property type="match status" value="1"/>
</dbReference>
<evidence type="ECO:0000259" key="4">
    <source>
        <dbReference type="PROSITE" id="PS51371"/>
    </source>
</evidence>
<evidence type="ECO:0000259" key="3">
    <source>
        <dbReference type="PROSITE" id="PS50042"/>
    </source>
</evidence>
<keyword evidence="6" id="KW-1185">Reference proteome</keyword>
<evidence type="ECO:0000256" key="2">
    <source>
        <dbReference type="PROSITE-ProRule" id="PRU00703"/>
    </source>
</evidence>
<organism evidence="5 6">
    <name type="scientific">Thioflexithrix psekupsensis</name>
    <dbReference type="NCBI Taxonomy" id="1570016"/>
    <lineage>
        <taxon>Bacteria</taxon>
        <taxon>Pseudomonadati</taxon>
        <taxon>Pseudomonadota</taxon>
        <taxon>Gammaproteobacteria</taxon>
        <taxon>Thiotrichales</taxon>
        <taxon>Thioflexithrix</taxon>
    </lineage>
</organism>
<dbReference type="PANTHER" id="PTHR43080:SF2">
    <property type="entry name" value="CBS DOMAIN-CONTAINING PROTEIN"/>
    <property type="match status" value="1"/>
</dbReference>
<dbReference type="Gene3D" id="3.10.580.10">
    <property type="entry name" value="CBS-domain"/>
    <property type="match status" value="1"/>
</dbReference>
<name>A0A251X9S3_9GAMM</name>
<dbReference type="InterPro" id="IPR018490">
    <property type="entry name" value="cNMP-bd_dom_sf"/>
</dbReference>
<dbReference type="Pfam" id="PF00571">
    <property type="entry name" value="CBS"/>
    <property type="match status" value="2"/>
</dbReference>
<evidence type="ECO:0000256" key="1">
    <source>
        <dbReference type="ARBA" id="ARBA00023122"/>
    </source>
</evidence>
<evidence type="ECO:0000313" key="6">
    <source>
        <dbReference type="Proteomes" id="UP000194798"/>
    </source>
</evidence>
<dbReference type="OrthoDB" id="9808528at2"/>
<protein>
    <recommendedName>
        <fullName evidence="7">Cyclic nucleotide-binding protein</fullName>
    </recommendedName>
</protein>
<dbReference type="EMBL" id="MSLT01000007">
    <property type="protein sequence ID" value="OUD15053.1"/>
    <property type="molecule type" value="Genomic_DNA"/>
</dbReference>
<sequence>MQQWLRHVPAFAELDEAARQHIAACFRTRMLGSGEALFTAGQAYVESIFLLKSGDLRLHQEQHTLRLAAGEFIGLLNALDGSPYASSAIAHSEVQLLFVHAPRLQAIEAMCPVLFHALRRFIASQMHSTRHTPLTAPSFTFPARAVMKAPLLTCAESDSLLDAYRLMSDRQIGSIGVLDAHDHLRGLLTYQQLAEATLCHNIPADAPLREVVLRTPLFVRADVPVWQVEEAQAEYRCKYVVVGEAQQPLGMISQTDLLRYVFTQQGIALAAIAQAQSIAELKTFQATLPNFARDAWEYNRRASMAVRMISEYHLAVQRRCIELTLAELIAEGQPAPSVRYAFIIMGSGGRKEMLLNPDQDNGLILEDSSALTEEARRWFQNYAERVNRRLDEVGYPLCTGDIMARNHLFHKTLSEWQQQLSHILEQPTPKAARWANIFLDFDTLYGDDRLVSELTAWFSQELRQKPRLLRLMVEDDAQGRAALGLFNRLIMTQKDESGRDRLDIKRNGLRIIADAARIFAWSREIHPRNTNDRLEALVRDGVIDNEFARFVYGAFDKALDLLLRHQFRQLEENQPLTKLIDPALFSPIHYEALRMSMRAVKQLQQRLQSQFDVAYF</sequence>
<dbReference type="RefSeq" id="WP_086487492.1">
    <property type="nucleotide sequence ID" value="NZ_MSLT01000007.1"/>
</dbReference>
<evidence type="ECO:0008006" key="7">
    <source>
        <dbReference type="Google" id="ProtNLM"/>
    </source>
</evidence>
<dbReference type="AlphaFoldDB" id="A0A251X9S3"/>
<dbReference type="CDD" id="cd05401">
    <property type="entry name" value="NT_GlnE_GlnD_like"/>
    <property type="match status" value="1"/>
</dbReference>
<feature type="domain" description="Cyclic nucleotide-binding" evidence="3">
    <location>
        <begin position="10"/>
        <end position="107"/>
    </location>
</feature>
<dbReference type="Proteomes" id="UP000194798">
    <property type="component" value="Unassembled WGS sequence"/>
</dbReference>
<gene>
    <name evidence="5" type="ORF">TPSD3_04990</name>
</gene>
<evidence type="ECO:0000313" key="5">
    <source>
        <dbReference type="EMBL" id="OUD15053.1"/>
    </source>
</evidence>
<dbReference type="GO" id="GO:0008773">
    <property type="term" value="F:[protein-PII] uridylyltransferase activity"/>
    <property type="evidence" value="ECO:0007669"/>
    <property type="project" value="InterPro"/>
</dbReference>
<dbReference type="SMART" id="SM00116">
    <property type="entry name" value="CBS"/>
    <property type="match status" value="2"/>
</dbReference>
<dbReference type="InterPro" id="IPR018821">
    <property type="entry name" value="DUF294_put_nucleoTrafse_sb-bd"/>
</dbReference>
<dbReference type="Pfam" id="PF03445">
    <property type="entry name" value="DUF294"/>
    <property type="match status" value="1"/>
</dbReference>
<reference evidence="5 6" key="1">
    <citation type="submission" date="2016-12" db="EMBL/GenBank/DDBJ databases">
        <title>Thioflexothrix psekupsii D3 genome sequencing and assembly.</title>
        <authorList>
            <person name="Fomenkov A."/>
            <person name="Vincze T."/>
            <person name="Grabovich M."/>
            <person name="Anton B.P."/>
            <person name="Dubinina G."/>
            <person name="Orlova M."/>
            <person name="Belousova E."/>
            <person name="Roberts R.J."/>
        </authorList>
    </citation>
    <scope>NUCLEOTIDE SEQUENCE [LARGE SCALE GENOMIC DNA]</scope>
    <source>
        <strain evidence="5">D3</strain>
    </source>
</reference>
<dbReference type="PANTHER" id="PTHR43080">
    <property type="entry name" value="CBS DOMAIN-CONTAINING PROTEIN CBSX3, MITOCHONDRIAL"/>
    <property type="match status" value="1"/>
</dbReference>
<dbReference type="Gene3D" id="2.60.120.10">
    <property type="entry name" value="Jelly Rolls"/>
    <property type="match status" value="1"/>
</dbReference>
<dbReference type="InterPro" id="IPR014710">
    <property type="entry name" value="RmlC-like_jellyroll"/>
</dbReference>
<dbReference type="InterPro" id="IPR005105">
    <property type="entry name" value="GlnD_Uridyltrans_N"/>
</dbReference>
<dbReference type="SMART" id="SM00100">
    <property type="entry name" value="cNMP"/>
    <property type="match status" value="1"/>
</dbReference>
<dbReference type="PROSITE" id="PS50042">
    <property type="entry name" value="CNMP_BINDING_3"/>
    <property type="match status" value="1"/>
</dbReference>
<feature type="domain" description="CBS" evidence="4">
    <location>
        <begin position="212"/>
        <end position="269"/>
    </location>
</feature>
<dbReference type="InterPro" id="IPR046342">
    <property type="entry name" value="CBS_dom_sf"/>
</dbReference>
<dbReference type="Pfam" id="PF00027">
    <property type="entry name" value="cNMP_binding"/>
    <property type="match status" value="1"/>
</dbReference>
<comment type="caution">
    <text evidence="5">The sequence shown here is derived from an EMBL/GenBank/DDBJ whole genome shotgun (WGS) entry which is preliminary data.</text>
</comment>
<dbReference type="InterPro" id="IPR000595">
    <property type="entry name" value="cNMP-bd_dom"/>
</dbReference>
<dbReference type="Pfam" id="PF10335">
    <property type="entry name" value="DUF294_C"/>
    <property type="match status" value="1"/>
</dbReference>
<dbReference type="SUPFAM" id="SSF54631">
    <property type="entry name" value="CBS-domain pair"/>
    <property type="match status" value="1"/>
</dbReference>
<keyword evidence="1 2" id="KW-0129">CBS domain</keyword>